<dbReference type="EMBL" id="JAUEPS010000024">
    <property type="protein sequence ID" value="KAK0455760.1"/>
    <property type="molecule type" value="Genomic_DNA"/>
</dbReference>
<keyword evidence="2" id="KW-1185">Reference proteome</keyword>
<organism evidence="1 2">
    <name type="scientific">Armillaria tabescens</name>
    <name type="common">Ringless honey mushroom</name>
    <name type="synonym">Agaricus tabescens</name>
    <dbReference type="NCBI Taxonomy" id="1929756"/>
    <lineage>
        <taxon>Eukaryota</taxon>
        <taxon>Fungi</taxon>
        <taxon>Dikarya</taxon>
        <taxon>Basidiomycota</taxon>
        <taxon>Agaricomycotina</taxon>
        <taxon>Agaricomycetes</taxon>
        <taxon>Agaricomycetidae</taxon>
        <taxon>Agaricales</taxon>
        <taxon>Marasmiineae</taxon>
        <taxon>Physalacriaceae</taxon>
        <taxon>Desarmillaria</taxon>
    </lineage>
</organism>
<gene>
    <name evidence="1" type="ORF">EV420DRAFT_1644539</name>
</gene>
<dbReference type="RefSeq" id="XP_060329270.1">
    <property type="nucleotide sequence ID" value="XM_060477661.1"/>
</dbReference>
<dbReference type="AlphaFoldDB" id="A0AA39K979"/>
<proteinExistence type="predicted"/>
<dbReference type="Proteomes" id="UP001175211">
    <property type="component" value="Unassembled WGS sequence"/>
</dbReference>
<sequence length="146" mass="16074">MALFSIPGWFGSWVASNPEVQTMISTDYSTPSGNSPPRIHFLNAKYVWLFHALYTSLSVVRCQSSSIHPASALSTVGPAQTFINQINSTVFQDNVSTRNRHIALGPLQSTPDYAIPGELDFDKPGFNLQSGPRPTFTSSPILWLFI</sequence>
<dbReference type="GeneID" id="85361209"/>
<accession>A0AA39K979</accession>
<protein>
    <submittedName>
        <fullName evidence="1">Uncharacterized protein</fullName>
    </submittedName>
</protein>
<evidence type="ECO:0000313" key="2">
    <source>
        <dbReference type="Proteomes" id="UP001175211"/>
    </source>
</evidence>
<name>A0AA39K979_ARMTA</name>
<comment type="caution">
    <text evidence="1">The sequence shown here is derived from an EMBL/GenBank/DDBJ whole genome shotgun (WGS) entry which is preliminary data.</text>
</comment>
<reference evidence="1" key="1">
    <citation type="submission" date="2023-06" db="EMBL/GenBank/DDBJ databases">
        <authorList>
            <consortium name="Lawrence Berkeley National Laboratory"/>
            <person name="Ahrendt S."/>
            <person name="Sahu N."/>
            <person name="Indic B."/>
            <person name="Wong-Bajracharya J."/>
            <person name="Merenyi Z."/>
            <person name="Ke H.-M."/>
            <person name="Monk M."/>
            <person name="Kocsube S."/>
            <person name="Drula E."/>
            <person name="Lipzen A."/>
            <person name="Balint B."/>
            <person name="Henrissat B."/>
            <person name="Andreopoulos B."/>
            <person name="Martin F.M."/>
            <person name="Harder C.B."/>
            <person name="Rigling D."/>
            <person name="Ford K.L."/>
            <person name="Foster G.D."/>
            <person name="Pangilinan J."/>
            <person name="Papanicolaou A."/>
            <person name="Barry K."/>
            <person name="LaButti K."/>
            <person name="Viragh M."/>
            <person name="Koriabine M."/>
            <person name="Yan M."/>
            <person name="Riley R."/>
            <person name="Champramary S."/>
            <person name="Plett K.L."/>
            <person name="Tsai I.J."/>
            <person name="Slot J."/>
            <person name="Sipos G."/>
            <person name="Plett J."/>
            <person name="Nagy L.G."/>
            <person name="Grigoriev I.V."/>
        </authorList>
    </citation>
    <scope>NUCLEOTIDE SEQUENCE</scope>
    <source>
        <strain evidence="1">CCBAS 213</strain>
    </source>
</reference>
<evidence type="ECO:0000313" key="1">
    <source>
        <dbReference type="EMBL" id="KAK0455760.1"/>
    </source>
</evidence>